<dbReference type="HOGENOM" id="CLU_031446_0_0_4"/>
<dbReference type="OrthoDB" id="3193269at2"/>
<dbReference type="Proteomes" id="UP000000374">
    <property type="component" value="Chromosome"/>
</dbReference>
<evidence type="ECO:0000259" key="1">
    <source>
        <dbReference type="Pfam" id="PF09848"/>
    </source>
</evidence>
<dbReference type="EMBL" id="CP000542">
    <property type="protein sequence ID" value="ABM56950.1"/>
    <property type="molecule type" value="Genomic_DNA"/>
</dbReference>
<evidence type="ECO:0000313" key="3">
    <source>
        <dbReference type="Proteomes" id="UP000000374"/>
    </source>
</evidence>
<organism evidence="2 3">
    <name type="scientific">Verminephrobacter eiseniae (strain EF01-2)</name>
    <dbReference type="NCBI Taxonomy" id="391735"/>
    <lineage>
        <taxon>Bacteria</taxon>
        <taxon>Pseudomonadati</taxon>
        <taxon>Pseudomonadota</taxon>
        <taxon>Betaproteobacteria</taxon>
        <taxon>Burkholderiales</taxon>
        <taxon>Comamonadaceae</taxon>
        <taxon>Verminephrobacter</taxon>
    </lineage>
</organism>
<dbReference type="InterPro" id="IPR027417">
    <property type="entry name" value="P-loop_NTPase"/>
</dbReference>
<dbReference type="STRING" id="391735.Veis_1178"/>
<reference evidence="3" key="1">
    <citation type="submission" date="2006-12" db="EMBL/GenBank/DDBJ databases">
        <title>Complete sequence of chromosome 1 of Verminephrobacter eiseniae EF01-2.</title>
        <authorList>
            <person name="Copeland A."/>
            <person name="Lucas S."/>
            <person name="Lapidus A."/>
            <person name="Barry K."/>
            <person name="Detter J.C."/>
            <person name="Glavina del Rio T."/>
            <person name="Dalin E."/>
            <person name="Tice H."/>
            <person name="Pitluck S."/>
            <person name="Chertkov O."/>
            <person name="Brettin T."/>
            <person name="Bruce D."/>
            <person name="Han C."/>
            <person name="Tapia R."/>
            <person name="Gilna P."/>
            <person name="Schmutz J."/>
            <person name="Larimer F."/>
            <person name="Land M."/>
            <person name="Hauser L."/>
            <person name="Kyrpides N."/>
            <person name="Kim E."/>
            <person name="Stahl D."/>
            <person name="Richardson P."/>
        </authorList>
    </citation>
    <scope>NUCLEOTIDE SEQUENCE [LARGE SCALE GENOMIC DNA]</scope>
    <source>
        <strain evidence="3">EF01-2</strain>
    </source>
</reference>
<evidence type="ECO:0000313" key="2">
    <source>
        <dbReference type="EMBL" id="ABM56950.1"/>
    </source>
</evidence>
<proteinExistence type="predicted"/>
<accession>A1WH43</accession>
<dbReference type="GeneID" id="76459838"/>
<name>A1WH43_VEREI</name>
<dbReference type="RefSeq" id="WP_011808961.1">
    <property type="nucleotide sequence ID" value="NC_008786.1"/>
</dbReference>
<sequence length="673" mass="74805">MSRGVRYSLSGFAHADDAQLLGELTDAVASTGIQSTRTTQIETWKTQVALLKQCAYALIEMHEAAKGWQVILEYELPRRQKRPDAILLAEDVILVVEFKVGAMSHDASSRWQVEDYCLNLRDFHGGSSGRAIVPVLCSTATPTVMSSPLISSSCVAPIRLTNANGLASVLLSAYSAQHDPSDRSIDPDTWVDAPYRPTLSVIEAAERLYENHDVREISHSYASNLDATTDLLSEVIREARAQNRRCVCFVTGVPGAGKTLTGLNVVHDPSLRVEGGPSGIFLSGNGPLVKVVREALVLSQQRAGRRRQDSAHEVSTFIQNVHQFLRYHREHPAALPHEHVVVFDEAQRAWDREQMQRKQGVDRSEAAELFDVMDRLDGWAVIIALVGGGQEIFLGEAGLEEWGRAVAVRPDWRVVASPEVVSGGASVSGHRLFTDGVPSGIEFRPEPLAHLSVGVRSFRAQRLAEWVDAVLLLDTEHARSLVPDRREFPLHFTRDLEVAKAWLRARSEPGCGQRAGLIATSEDQRLRAYGLERSSAFRLDYSFEKWFLMPPADVRSSHALEVAASEFECQGLELDWVGLCWGGDLTPSASGSWEYRKFRGSSWNQVRSDSERTYVRNRYRVLLTRARLGMVIWIPPGKASDPTLEPDRFDRVRSLLEAVGVPELREEFEGAEA</sequence>
<dbReference type="eggNOG" id="COG3410">
    <property type="taxonomic scope" value="Bacteria"/>
</dbReference>
<dbReference type="eggNOG" id="COG0507">
    <property type="taxonomic scope" value="Bacteria"/>
</dbReference>
<dbReference type="Pfam" id="PF09848">
    <property type="entry name" value="SLFN-g3_helicase"/>
    <property type="match status" value="1"/>
</dbReference>
<gene>
    <name evidence="2" type="ordered locus">Veis_1178</name>
</gene>
<keyword evidence="3" id="KW-1185">Reference proteome</keyword>
<dbReference type="InterPro" id="IPR018647">
    <property type="entry name" value="SLFN_3-like_DNA/RNA_helicase"/>
</dbReference>
<dbReference type="SUPFAM" id="SSF52540">
    <property type="entry name" value="P-loop containing nucleoside triphosphate hydrolases"/>
    <property type="match status" value="1"/>
</dbReference>
<feature type="domain" description="Schlafen group 3-like DNA/RNA helicase" evidence="1">
    <location>
        <begin position="246"/>
        <end position="635"/>
    </location>
</feature>
<dbReference type="AlphaFoldDB" id="A1WH43"/>
<dbReference type="KEGG" id="vei:Veis_1178"/>
<protein>
    <recommendedName>
        <fullName evidence="1">Schlafen group 3-like DNA/RNA helicase domain-containing protein</fullName>
    </recommendedName>
</protein>